<evidence type="ECO:0000256" key="1">
    <source>
        <dbReference type="ARBA" id="ARBA00004448"/>
    </source>
</evidence>
<dbReference type="Proteomes" id="UP000769157">
    <property type="component" value="Unassembled WGS sequence"/>
</dbReference>
<dbReference type="EMBL" id="JAEUBE010000087">
    <property type="protein sequence ID" value="KAH3670407.1"/>
    <property type="molecule type" value="Genomic_DNA"/>
</dbReference>
<reference evidence="13" key="1">
    <citation type="journal article" date="2021" name="Open Biol.">
        <title>Shared evolutionary footprints suggest mitochondrial oxidative damage underlies multiple complex I losses in fungi.</title>
        <authorList>
            <person name="Schikora-Tamarit M.A."/>
            <person name="Marcet-Houben M."/>
            <person name="Nosek J."/>
            <person name="Gabaldon T."/>
        </authorList>
    </citation>
    <scope>NUCLEOTIDE SEQUENCE</scope>
    <source>
        <strain evidence="13">CBS6075</strain>
    </source>
</reference>
<dbReference type="Gene3D" id="1.20.1300.10">
    <property type="entry name" value="Fumarate reductase/succinate dehydrogenase, transmembrane subunit"/>
    <property type="match status" value="1"/>
</dbReference>
<feature type="transmembrane region" description="Helical" evidence="12">
    <location>
        <begin position="119"/>
        <end position="137"/>
    </location>
</feature>
<dbReference type="PANTHER" id="PTHR13337">
    <property type="entry name" value="SUCCINATE DEHYDROGENASE"/>
    <property type="match status" value="1"/>
</dbReference>
<keyword evidence="11" id="KW-0479">Metal-binding</keyword>
<dbReference type="Pfam" id="PF05328">
    <property type="entry name" value="CybS"/>
    <property type="match status" value="1"/>
</dbReference>
<evidence type="ECO:0000256" key="5">
    <source>
        <dbReference type="ARBA" id="ARBA00022792"/>
    </source>
</evidence>
<dbReference type="GO" id="GO:0048039">
    <property type="term" value="F:ubiquinone binding"/>
    <property type="evidence" value="ECO:0007669"/>
    <property type="project" value="TreeGrafter"/>
</dbReference>
<evidence type="ECO:0000256" key="6">
    <source>
        <dbReference type="ARBA" id="ARBA00022946"/>
    </source>
</evidence>
<dbReference type="SUPFAM" id="SSF81343">
    <property type="entry name" value="Fumarate reductase respiratory complex transmembrane subunits"/>
    <property type="match status" value="1"/>
</dbReference>
<dbReference type="GeneID" id="70232890"/>
<keyword evidence="14" id="KW-1185">Reference proteome</keyword>
<dbReference type="InterPro" id="IPR007992">
    <property type="entry name" value="CybS"/>
</dbReference>
<keyword evidence="6 12" id="KW-0809">Transit peptide</keyword>
<feature type="binding site" description="axial binding residue" evidence="11">
    <location>
        <position position="94"/>
    </location>
    <ligand>
        <name>heme b</name>
        <dbReference type="ChEBI" id="CHEBI:60344"/>
        <note>ligand shared with SDHC</note>
    </ligand>
    <ligandPart>
        <name>Fe</name>
        <dbReference type="ChEBI" id="CHEBI:18248"/>
    </ligandPart>
</feature>
<evidence type="ECO:0000256" key="9">
    <source>
        <dbReference type="ARBA" id="ARBA00023136"/>
    </source>
</evidence>
<reference evidence="13" key="2">
    <citation type="submission" date="2021-01" db="EMBL/GenBank/DDBJ databases">
        <authorList>
            <person name="Schikora-Tamarit M.A."/>
        </authorList>
    </citation>
    <scope>NUCLEOTIDE SEQUENCE</scope>
    <source>
        <strain evidence="13">CBS6075</strain>
    </source>
</reference>
<comment type="subcellular location">
    <subcellularLocation>
        <location evidence="1 12">Mitochondrion inner membrane</location>
        <topology evidence="1 12">Multi-pass membrane protein</topology>
    </subcellularLocation>
</comment>
<dbReference type="OrthoDB" id="18577at2759"/>
<keyword evidence="4 12" id="KW-0812">Transmembrane</keyword>
<dbReference type="CDD" id="cd03496">
    <property type="entry name" value="SQR_TypeC_CybS"/>
    <property type="match status" value="1"/>
</dbReference>
<sequence>MLKIGLRAKPTTSIRPLASRGLFIKTIPQPPGNIVGTVNDAYVPPPPTKSHGSWHWTGEKIVTIGMAPLVLTPFVTGTAYPLADSIMGTLLLYHCYAGFESCIIDYIPLRVYGIWHKAAMGLLGLGTLIAGYGIYVIEKTEQEGLVGIVKKLWTA</sequence>
<keyword evidence="5 12" id="KW-0999">Mitochondrion inner membrane</keyword>
<evidence type="ECO:0000256" key="12">
    <source>
        <dbReference type="RuleBase" id="RU364031"/>
    </source>
</evidence>
<dbReference type="PANTHER" id="PTHR13337:SF2">
    <property type="entry name" value="SUCCINATE DEHYDROGENASE [UBIQUINONE] CYTOCHROME B SMALL SUBUNIT, MITOCHONDRIAL"/>
    <property type="match status" value="1"/>
</dbReference>
<comment type="caution">
    <text evidence="13">The sequence shown here is derived from an EMBL/GenBank/DDBJ whole genome shotgun (WGS) entry which is preliminary data.</text>
</comment>
<evidence type="ECO:0000313" key="13">
    <source>
        <dbReference type="EMBL" id="KAH3670407.1"/>
    </source>
</evidence>
<evidence type="ECO:0000256" key="8">
    <source>
        <dbReference type="ARBA" id="ARBA00023128"/>
    </source>
</evidence>
<proteinExistence type="inferred from homology"/>
<evidence type="ECO:0000256" key="7">
    <source>
        <dbReference type="ARBA" id="ARBA00022989"/>
    </source>
</evidence>
<feature type="binding site" evidence="10">
    <location>
        <position position="106"/>
    </location>
    <ligand>
        <name>a ubiquinone</name>
        <dbReference type="ChEBI" id="CHEBI:16389"/>
        <note>ligand shared with IP/SDHB</note>
    </ligand>
</feature>
<evidence type="ECO:0000256" key="2">
    <source>
        <dbReference type="ARBA" id="ARBA00007294"/>
    </source>
</evidence>
<dbReference type="AlphaFoldDB" id="A0A9P8PFP2"/>
<name>A0A9P8PFP2_9ASCO</name>
<evidence type="ECO:0000256" key="10">
    <source>
        <dbReference type="PIRSR" id="PIRSR607992-1"/>
    </source>
</evidence>
<gene>
    <name evidence="13" type="ORF">OGAPHI_000922</name>
</gene>
<dbReference type="GO" id="GO:0005743">
    <property type="term" value="C:mitochondrial inner membrane"/>
    <property type="evidence" value="ECO:0007669"/>
    <property type="project" value="UniProtKB-SubCell"/>
</dbReference>
<feature type="transmembrane region" description="Helical" evidence="12">
    <location>
        <begin position="61"/>
        <end position="80"/>
    </location>
</feature>
<evidence type="ECO:0000256" key="11">
    <source>
        <dbReference type="PIRSR" id="PIRSR607992-2"/>
    </source>
</evidence>
<dbReference type="InterPro" id="IPR034804">
    <property type="entry name" value="SQR/QFR_C/D"/>
</dbReference>
<dbReference type="GO" id="GO:0020037">
    <property type="term" value="F:heme binding"/>
    <property type="evidence" value="ECO:0007669"/>
    <property type="project" value="TreeGrafter"/>
</dbReference>
<dbReference type="GO" id="GO:0006121">
    <property type="term" value="P:mitochondrial electron transport, succinate to ubiquinone"/>
    <property type="evidence" value="ECO:0007669"/>
    <property type="project" value="TreeGrafter"/>
</dbReference>
<comment type="caution">
    <text evidence="12">Lacks conserved residue(s) required for the propagation of feature annotation.</text>
</comment>
<comment type="similarity">
    <text evidence="2 12">Belongs to the CybS family.</text>
</comment>
<accession>A0A9P8PFP2</accession>
<keyword evidence="8 12" id="KW-0496">Mitochondrion</keyword>
<keyword evidence="11" id="KW-0408">Iron</keyword>
<organism evidence="13 14">
    <name type="scientific">Ogataea philodendri</name>
    <dbReference type="NCBI Taxonomy" id="1378263"/>
    <lineage>
        <taxon>Eukaryota</taxon>
        <taxon>Fungi</taxon>
        <taxon>Dikarya</taxon>
        <taxon>Ascomycota</taxon>
        <taxon>Saccharomycotina</taxon>
        <taxon>Pichiomycetes</taxon>
        <taxon>Pichiales</taxon>
        <taxon>Pichiaceae</taxon>
        <taxon>Ogataea</taxon>
    </lineage>
</organism>
<protein>
    <recommendedName>
        <fullName evidence="12">Succinate dehydrogenase [ubiquinone] cytochrome b small subunit</fullName>
    </recommendedName>
</protein>
<dbReference type="GO" id="GO:0006099">
    <property type="term" value="P:tricarboxylic acid cycle"/>
    <property type="evidence" value="ECO:0007669"/>
    <property type="project" value="TreeGrafter"/>
</dbReference>
<keyword evidence="3" id="KW-0813">Transport</keyword>
<dbReference type="GO" id="GO:0046872">
    <property type="term" value="F:metal ion binding"/>
    <property type="evidence" value="ECO:0007669"/>
    <property type="project" value="UniProtKB-KW"/>
</dbReference>
<evidence type="ECO:0000256" key="4">
    <source>
        <dbReference type="ARBA" id="ARBA00022692"/>
    </source>
</evidence>
<dbReference type="RefSeq" id="XP_046063832.1">
    <property type="nucleotide sequence ID" value="XM_046209070.1"/>
</dbReference>
<evidence type="ECO:0000313" key="14">
    <source>
        <dbReference type="Proteomes" id="UP000769157"/>
    </source>
</evidence>
<keyword evidence="7 12" id="KW-1133">Transmembrane helix</keyword>
<keyword evidence="9 12" id="KW-0472">Membrane</keyword>
<evidence type="ECO:0000256" key="3">
    <source>
        <dbReference type="ARBA" id="ARBA00022448"/>
    </source>
</evidence>